<dbReference type="InterPro" id="IPR055247">
    <property type="entry name" value="InsJ-like_HTH"/>
</dbReference>
<dbReference type="InterPro" id="IPR009057">
    <property type="entry name" value="Homeodomain-like_sf"/>
</dbReference>
<evidence type="ECO:0000313" key="5">
    <source>
        <dbReference type="Proteomes" id="UP000663829"/>
    </source>
</evidence>
<dbReference type="Proteomes" id="UP000663829">
    <property type="component" value="Unassembled WGS sequence"/>
</dbReference>
<feature type="region of interest" description="Disordered" evidence="1">
    <location>
        <begin position="1"/>
        <end position="24"/>
    </location>
</feature>
<accession>A0A814J1A4</accession>
<feature type="compositionally biased region" description="Basic and acidic residues" evidence="1">
    <location>
        <begin position="1"/>
        <end position="15"/>
    </location>
</feature>
<evidence type="ECO:0000259" key="2">
    <source>
        <dbReference type="Pfam" id="PF13518"/>
    </source>
</evidence>
<keyword evidence="5" id="KW-1185">Reference proteome</keyword>
<dbReference type="AlphaFoldDB" id="A0A814J1A4"/>
<feature type="region of interest" description="Disordered" evidence="1">
    <location>
        <begin position="116"/>
        <end position="143"/>
    </location>
</feature>
<dbReference type="EMBL" id="CAJNOQ010003815">
    <property type="protein sequence ID" value="CAF1030871.1"/>
    <property type="molecule type" value="Genomic_DNA"/>
</dbReference>
<comment type="caution">
    <text evidence="3">The sequence shown here is derived from an EMBL/GenBank/DDBJ whole genome shotgun (WGS) entry which is preliminary data.</text>
</comment>
<sequence length="168" mass="19139">MQKLDDNNDRQSDKNKTKRRARSTDEKLAAIKYYKAVKSYKQVAKEHGCSRKMIRTWASQEQNLLSLRGEKTGKNLKRLEGAGKNYAMFSYTWDSDDVLTLSYVLGSSFDPKLINFGDDDNDKKRESNEGTLKTPGKNDNTATSVDARSHLMLPHSHTLIYTTFIPTP</sequence>
<proteinExistence type="predicted"/>
<dbReference type="SUPFAM" id="SSF46689">
    <property type="entry name" value="Homeodomain-like"/>
    <property type="match status" value="1"/>
</dbReference>
<organism evidence="3 5">
    <name type="scientific">Didymodactylos carnosus</name>
    <dbReference type="NCBI Taxonomy" id="1234261"/>
    <lineage>
        <taxon>Eukaryota</taxon>
        <taxon>Metazoa</taxon>
        <taxon>Spiralia</taxon>
        <taxon>Gnathifera</taxon>
        <taxon>Rotifera</taxon>
        <taxon>Eurotatoria</taxon>
        <taxon>Bdelloidea</taxon>
        <taxon>Philodinida</taxon>
        <taxon>Philodinidae</taxon>
        <taxon>Didymodactylos</taxon>
    </lineage>
</organism>
<dbReference type="Pfam" id="PF13518">
    <property type="entry name" value="HTH_28"/>
    <property type="match status" value="1"/>
</dbReference>
<reference evidence="3" key="1">
    <citation type="submission" date="2021-02" db="EMBL/GenBank/DDBJ databases">
        <authorList>
            <person name="Nowell W R."/>
        </authorList>
    </citation>
    <scope>NUCLEOTIDE SEQUENCE</scope>
</reference>
<evidence type="ECO:0000313" key="4">
    <source>
        <dbReference type="EMBL" id="CAF3801683.1"/>
    </source>
</evidence>
<dbReference type="Proteomes" id="UP000681722">
    <property type="component" value="Unassembled WGS sequence"/>
</dbReference>
<dbReference type="Gene3D" id="1.10.10.60">
    <property type="entry name" value="Homeodomain-like"/>
    <property type="match status" value="1"/>
</dbReference>
<evidence type="ECO:0000313" key="3">
    <source>
        <dbReference type="EMBL" id="CAF1030871.1"/>
    </source>
</evidence>
<feature type="domain" description="Insertion element IS150 protein InsJ-like helix-turn-helix" evidence="2">
    <location>
        <begin position="26"/>
        <end position="62"/>
    </location>
</feature>
<gene>
    <name evidence="3" type="ORF">GPM918_LOCUS15271</name>
    <name evidence="4" type="ORF">SRO942_LOCUS15271</name>
</gene>
<evidence type="ECO:0000256" key="1">
    <source>
        <dbReference type="SAM" id="MobiDB-lite"/>
    </source>
</evidence>
<dbReference type="EMBL" id="CAJOBC010003815">
    <property type="protein sequence ID" value="CAF3801683.1"/>
    <property type="molecule type" value="Genomic_DNA"/>
</dbReference>
<name>A0A814J1A4_9BILA</name>
<protein>
    <recommendedName>
        <fullName evidence="2">Insertion element IS150 protein InsJ-like helix-turn-helix domain-containing protein</fullName>
    </recommendedName>
</protein>